<evidence type="ECO:0000313" key="1">
    <source>
        <dbReference type="EMBL" id="BDR91991.1"/>
    </source>
</evidence>
<dbReference type="Proteomes" id="UP000657075">
    <property type="component" value="Unassembled WGS sequence"/>
</dbReference>
<evidence type="ECO:0000313" key="3">
    <source>
        <dbReference type="Proteomes" id="UP000657075"/>
    </source>
</evidence>
<proteinExistence type="predicted"/>
<reference evidence="4" key="3">
    <citation type="submission" date="2022-09" db="EMBL/GenBank/DDBJ databases">
        <title>Complete genome sequence of Vulcanisaeta souniana.</title>
        <authorList>
            <person name="Kato S."/>
            <person name="Itoh T."/>
            <person name="Ohkuma M."/>
        </authorList>
    </citation>
    <scope>NUCLEOTIDE SEQUENCE [LARGE SCALE GENOMIC DNA]</scope>
    <source>
        <strain evidence="4">JCM 11219</strain>
    </source>
</reference>
<reference evidence="1" key="4">
    <citation type="journal article" date="2023" name="Microbiol. Resour. Announc.">
        <title>Complete Genome Sequence of Vulcanisaeta souniana Strain IC-059, a Hyperthermophilic Archaeon Isolated from Hot Spring Water in Japan.</title>
        <authorList>
            <person name="Kato S."/>
            <person name="Itoh T."/>
            <person name="Wu L."/>
            <person name="Ma J."/>
            <person name="Ohkuma M."/>
        </authorList>
    </citation>
    <scope>NUCLEOTIDE SEQUENCE</scope>
    <source>
        <strain evidence="1">JCM 11219</strain>
    </source>
</reference>
<evidence type="ECO:0000313" key="2">
    <source>
        <dbReference type="EMBL" id="GGI68762.1"/>
    </source>
</evidence>
<accession>A0A830EBQ6</accession>
<reference evidence="2" key="2">
    <citation type="submission" date="2020-09" db="EMBL/GenBank/DDBJ databases">
        <authorList>
            <person name="Sun Q."/>
            <person name="Ohkuma M."/>
        </authorList>
    </citation>
    <scope>NUCLEOTIDE SEQUENCE</scope>
    <source>
        <strain evidence="2">JCM 11219</strain>
    </source>
</reference>
<dbReference type="EMBL" id="BMNM01000001">
    <property type="protein sequence ID" value="GGI68762.1"/>
    <property type="molecule type" value="Genomic_DNA"/>
</dbReference>
<dbReference type="AlphaFoldDB" id="A0A830EBQ6"/>
<sequence length="130" mass="14967">MTANVDISINVDELYRRILEGKKKLVEYVKNLSLVYDKANEQLDLPDKSEKMIIDISNSVPIVIYKEPSKEAYRELFSRALLFLKLEYAIYESIETRLGKLKGLGFKAMVRYFSDVPSVVVINLDSAKEQ</sequence>
<gene>
    <name evidence="2" type="ORF">GCM10007112_02210</name>
    <name evidence="1" type="ORF">Vsou_10840</name>
</gene>
<dbReference type="Proteomes" id="UP001060771">
    <property type="component" value="Chromosome"/>
</dbReference>
<keyword evidence="4" id="KW-1185">Reference proteome</keyword>
<name>A0A830EBQ6_9CREN</name>
<protein>
    <submittedName>
        <fullName evidence="2">Uncharacterized protein</fullName>
    </submittedName>
</protein>
<evidence type="ECO:0000313" key="4">
    <source>
        <dbReference type="Proteomes" id="UP001060771"/>
    </source>
</evidence>
<dbReference type="OrthoDB" id="28323at2157"/>
<organism evidence="2 3">
    <name type="scientific">Vulcanisaeta souniana JCM 11219</name>
    <dbReference type="NCBI Taxonomy" id="1293586"/>
    <lineage>
        <taxon>Archaea</taxon>
        <taxon>Thermoproteota</taxon>
        <taxon>Thermoprotei</taxon>
        <taxon>Thermoproteales</taxon>
        <taxon>Thermoproteaceae</taxon>
        <taxon>Vulcanisaeta</taxon>
    </lineage>
</organism>
<reference evidence="2" key="1">
    <citation type="journal article" date="2014" name="Int. J. Syst. Evol. Microbiol.">
        <title>Complete genome sequence of Corynebacterium casei LMG S-19264T (=DSM 44701T), isolated from a smear-ripened cheese.</title>
        <authorList>
            <consortium name="US DOE Joint Genome Institute (JGI-PGF)"/>
            <person name="Walter F."/>
            <person name="Albersmeier A."/>
            <person name="Kalinowski J."/>
            <person name="Ruckert C."/>
        </authorList>
    </citation>
    <scope>NUCLEOTIDE SEQUENCE</scope>
    <source>
        <strain evidence="2">JCM 11219</strain>
    </source>
</reference>
<dbReference type="RefSeq" id="WP_188602334.1">
    <property type="nucleotide sequence ID" value="NZ_AP026830.1"/>
</dbReference>
<dbReference type="GeneID" id="76206631"/>
<dbReference type="EMBL" id="AP026830">
    <property type="protein sequence ID" value="BDR91991.1"/>
    <property type="molecule type" value="Genomic_DNA"/>
</dbReference>